<gene>
    <name evidence="1" type="ORF">ICN82_18070</name>
</gene>
<keyword evidence="2" id="KW-1185">Reference proteome</keyword>
<sequence length="471" mass="53551">MSWAIEAMRDGFEVAARRHLEMPGNPGDFQIGGRFFIPPWSIDSIIREKLSLGPREKAARHLNLKSWKGVVKLVNVYSGLSNAESLIDYSPSDIVFAMSRLFWPQYDWQIGTSNMFRLGRAWHVYATEEGKAVFFEKYGINMEDFLKIGFGIYVGSSKNPAVRAGYLSPLGIKQAQLRSVRQIIGNTLAGHYEWARNTQNPDIPRDFLRSATKENPIFEVSDAKGQAYCIPSRSNLMLRITDGLYYDIVSDPKARKKSGEQFETLCLKIIRNYTKETISVKPEQKTSYGMSADILVEDSENLKGLIIECKIRRIPQKVLISPSPFEDCADAFDDIIKGVVQIWRTYREFYGNSPMNMAGVVLQYDPWTILGAAFMKQIFYAAHQQADKLGIPTVDRIPVSMAGYYDFENLLRKHDYCDIVEAACAWGEDKFQDSTFSGALTVDKQSTETKPAFDYRNLVTTAVPWWEEWAA</sequence>
<dbReference type="AlphaFoldDB" id="A0A8J6Z090"/>
<evidence type="ECO:0000313" key="2">
    <source>
        <dbReference type="Proteomes" id="UP000609121"/>
    </source>
</evidence>
<organism evidence="1 2">
    <name type="scientific">Mangrovicoccus algicola</name>
    <dbReference type="NCBI Taxonomy" id="2771008"/>
    <lineage>
        <taxon>Bacteria</taxon>
        <taxon>Pseudomonadati</taxon>
        <taxon>Pseudomonadota</taxon>
        <taxon>Alphaproteobacteria</taxon>
        <taxon>Rhodobacterales</taxon>
        <taxon>Paracoccaceae</taxon>
        <taxon>Mangrovicoccus</taxon>
    </lineage>
</organism>
<dbReference type="RefSeq" id="WP_193185684.1">
    <property type="nucleotide sequence ID" value="NZ_JACVXA010000072.1"/>
</dbReference>
<accession>A0A8J6Z090</accession>
<reference evidence="1" key="1">
    <citation type="submission" date="2020-09" db="EMBL/GenBank/DDBJ databases">
        <title>A novel bacterium of genus Mangrovicoccus, isolated from South China Sea.</title>
        <authorList>
            <person name="Huang H."/>
            <person name="Mo K."/>
            <person name="Hu Y."/>
        </authorList>
    </citation>
    <scope>NUCLEOTIDE SEQUENCE</scope>
    <source>
        <strain evidence="1">HB182678</strain>
    </source>
</reference>
<evidence type="ECO:0000313" key="1">
    <source>
        <dbReference type="EMBL" id="MBE3640114.1"/>
    </source>
</evidence>
<name>A0A8J6Z090_9RHOB</name>
<proteinExistence type="predicted"/>
<dbReference type="Proteomes" id="UP000609121">
    <property type="component" value="Unassembled WGS sequence"/>
</dbReference>
<comment type="caution">
    <text evidence="1">The sequence shown here is derived from an EMBL/GenBank/DDBJ whole genome shotgun (WGS) entry which is preliminary data.</text>
</comment>
<protein>
    <submittedName>
        <fullName evidence="1">Uncharacterized protein</fullName>
    </submittedName>
</protein>
<dbReference type="EMBL" id="JACVXA010000072">
    <property type="protein sequence ID" value="MBE3640114.1"/>
    <property type="molecule type" value="Genomic_DNA"/>
</dbReference>